<evidence type="ECO:0000256" key="2">
    <source>
        <dbReference type="ARBA" id="ARBA00023015"/>
    </source>
</evidence>
<dbReference type="InterPro" id="IPR000847">
    <property type="entry name" value="LysR_HTH_N"/>
</dbReference>
<dbReference type="Gene3D" id="1.10.10.10">
    <property type="entry name" value="Winged helix-like DNA-binding domain superfamily/Winged helix DNA-binding domain"/>
    <property type="match status" value="1"/>
</dbReference>
<proteinExistence type="inferred from homology"/>
<dbReference type="FunFam" id="1.10.10.10:FF:000001">
    <property type="entry name" value="LysR family transcriptional regulator"/>
    <property type="match status" value="1"/>
</dbReference>
<feature type="domain" description="HTH lysR-type" evidence="5">
    <location>
        <begin position="1"/>
        <end position="59"/>
    </location>
</feature>
<dbReference type="PANTHER" id="PTHR30537">
    <property type="entry name" value="HTH-TYPE TRANSCRIPTIONAL REGULATOR"/>
    <property type="match status" value="1"/>
</dbReference>
<dbReference type="InterPro" id="IPR058163">
    <property type="entry name" value="LysR-type_TF_proteobact-type"/>
</dbReference>
<accession>A0A1H7QT02</accession>
<evidence type="ECO:0000259" key="5">
    <source>
        <dbReference type="PROSITE" id="PS50931"/>
    </source>
</evidence>
<keyword evidence="4" id="KW-0804">Transcription</keyword>
<dbReference type="Pfam" id="PF00126">
    <property type="entry name" value="HTH_1"/>
    <property type="match status" value="1"/>
</dbReference>
<keyword evidence="2" id="KW-0805">Transcription regulation</keyword>
<dbReference type="Proteomes" id="UP000185766">
    <property type="component" value="Unassembled WGS sequence"/>
</dbReference>
<dbReference type="Gene3D" id="3.40.190.290">
    <property type="match status" value="1"/>
</dbReference>
<dbReference type="RefSeq" id="WP_074869375.1">
    <property type="nucleotide sequence ID" value="NZ_FOAS01000013.1"/>
</dbReference>
<dbReference type="PROSITE" id="PS50931">
    <property type="entry name" value="HTH_LYSR"/>
    <property type="match status" value="1"/>
</dbReference>
<dbReference type="PANTHER" id="PTHR30537:SF35">
    <property type="entry name" value="TRANSCRIPTIONAL REGULATORY PROTEIN"/>
    <property type="match status" value="1"/>
</dbReference>
<dbReference type="CDD" id="cd08422">
    <property type="entry name" value="PBP2_CrgA_like"/>
    <property type="match status" value="1"/>
</dbReference>
<evidence type="ECO:0000313" key="6">
    <source>
        <dbReference type="EMBL" id="SEL50745.1"/>
    </source>
</evidence>
<dbReference type="InterPro" id="IPR005119">
    <property type="entry name" value="LysR_subst-bd"/>
</dbReference>
<dbReference type="InterPro" id="IPR036388">
    <property type="entry name" value="WH-like_DNA-bd_sf"/>
</dbReference>
<dbReference type="GO" id="GO:0043565">
    <property type="term" value="F:sequence-specific DNA binding"/>
    <property type="evidence" value="ECO:0007669"/>
    <property type="project" value="TreeGrafter"/>
</dbReference>
<dbReference type="AlphaFoldDB" id="A0A1H7QT02"/>
<sequence length="296" mass="32958">MDKLDALRSFVEVANRGSFTAAAEHLQLSRVQVSRHVQEVEQWLNLRLLHRTTRRVSLTSAGSDALLHCERLLNEAAALEASARSQQALQGDIRIAAPAGVGQNSLLDQLSAFMQLHPAVRVHLQLSDHNAQLVDERVDIALRFAVQPDEQLIARRLLAIDSVVCASPSYLAQHPTPTSPSELSQHRCLVHLAHQHWHFLHNASVLAQPINGQLFANDMGTLLNACLRGMGIALLPCDLAKPLLNQGKLVALMLDTPPPRHSLWAVYLSRSYQQPLVRALIDYLAEHWQVDGLYWE</sequence>
<dbReference type="SUPFAM" id="SSF46785">
    <property type="entry name" value="Winged helix' DNA-binding domain"/>
    <property type="match status" value="1"/>
</dbReference>
<dbReference type="GO" id="GO:0003700">
    <property type="term" value="F:DNA-binding transcription factor activity"/>
    <property type="evidence" value="ECO:0007669"/>
    <property type="project" value="InterPro"/>
</dbReference>
<keyword evidence="3 6" id="KW-0238">DNA-binding</keyword>
<evidence type="ECO:0000256" key="4">
    <source>
        <dbReference type="ARBA" id="ARBA00023163"/>
    </source>
</evidence>
<dbReference type="Pfam" id="PF03466">
    <property type="entry name" value="LysR_substrate"/>
    <property type="match status" value="1"/>
</dbReference>
<name>A0A1H7QT02_9GAMM</name>
<protein>
    <submittedName>
        <fullName evidence="6">DNA-binding transcriptional regulator, LysR family</fullName>
    </submittedName>
</protein>
<dbReference type="EMBL" id="FOAS01000013">
    <property type="protein sequence ID" value="SEL50745.1"/>
    <property type="molecule type" value="Genomic_DNA"/>
</dbReference>
<comment type="similarity">
    <text evidence="1">Belongs to the LysR transcriptional regulatory family.</text>
</comment>
<evidence type="ECO:0000256" key="1">
    <source>
        <dbReference type="ARBA" id="ARBA00009437"/>
    </source>
</evidence>
<dbReference type="InterPro" id="IPR036390">
    <property type="entry name" value="WH_DNA-bd_sf"/>
</dbReference>
<dbReference type="STRING" id="1429083.GCA_001885685_03262"/>
<reference evidence="6 7" key="1">
    <citation type="submission" date="2016-10" db="EMBL/GenBank/DDBJ databases">
        <authorList>
            <person name="de Groot N.N."/>
        </authorList>
    </citation>
    <scope>NUCLEOTIDE SEQUENCE [LARGE SCALE GENOMIC DNA]</scope>
    <source>
        <strain evidence="6 7">JCM 19513</strain>
    </source>
</reference>
<keyword evidence="7" id="KW-1185">Reference proteome</keyword>
<evidence type="ECO:0000313" key="7">
    <source>
        <dbReference type="Proteomes" id="UP000185766"/>
    </source>
</evidence>
<dbReference type="GO" id="GO:0006351">
    <property type="term" value="P:DNA-templated transcription"/>
    <property type="evidence" value="ECO:0007669"/>
    <property type="project" value="TreeGrafter"/>
</dbReference>
<gene>
    <name evidence="6" type="ORF">SAMN05216214_11351</name>
</gene>
<organism evidence="6 7">
    <name type="scientific">Atopomonas hussainii</name>
    <dbReference type="NCBI Taxonomy" id="1429083"/>
    <lineage>
        <taxon>Bacteria</taxon>
        <taxon>Pseudomonadati</taxon>
        <taxon>Pseudomonadota</taxon>
        <taxon>Gammaproteobacteria</taxon>
        <taxon>Pseudomonadales</taxon>
        <taxon>Pseudomonadaceae</taxon>
        <taxon>Atopomonas</taxon>
    </lineage>
</organism>
<dbReference type="SUPFAM" id="SSF53850">
    <property type="entry name" value="Periplasmic binding protein-like II"/>
    <property type="match status" value="1"/>
</dbReference>
<evidence type="ECO:0000256" key="3">
    <source>
        <dbReference type="ARBA" id="ARBA00023125"/>
    </source>
</evidence>